<reference evidence="2 3" key="2">
    <citation type="submission" date="2024-07" db="EMBL/GenBank/DDBJ databases">
        <authorList>
            <person name="Akdeniz Z."/>
        </authorList>
    </citation>
    <scope>NUCLEOTIDE SEQUENCE [LARGE SCALE GENOMIC DNA]</scope>
</reference>
<accession>A0AA86UN70</accession>
<proteinExistence type="predicted"/>
<gene>
    <name evidence="1" type="ORF">HINF_LOCUS49469</name>
    <name evidence="2" type="ORF">HINF_LOCUS67949</name>
</gene>
<keyword evidence="3" id="KW-1185">Reference proteome</keyword>
<sequence length="107" mass="12261">MTLFYKKLYHIQNTIFGTIFPMYQPDQLIEILLTQISLPYNTAFFTNTQSIFQTLTHTLYPCVSVPLQPLTFSLQPVAAVTKCVQKTILSALNNNVQYLEILFVPLT</sequence>
<organism evidence="1">
    <name type="scientific">Hexamita inflata</name>
    <dbReference type="NCBI Taxonomy" id="28002"/>
    <lineage>
        <taxon>Eukaryota</taxon>
        <taxon>Metamonada</taxon>
        <taxon>Diplomonadida</taxon>
        <taxon>Hexamitidae</taxon>
        <taxon>Hexamitinae</taxon>
        <taxon>Hexamita</taxon>
    </lineage>
</organism>
<name>A0AA86UN70_9EUKA</name>
<reference evidence="1" key="1">
    <citation type="submission" date="2023-06" db="EMBL/GenBank/DDBJ databases">
        <authorList>
            <person name="Kurt Z."/>
        </authorList>
    </citation>
    <scope>NUCLEOTIDE SEQUENCE</scope>
</reference>
<comment type="caution">
    <text evidence="1">The sequence shown here is derived from an EMBL/GenBank/DDBJ whole genome shotgun (WGS) entry which is preliminary data.</text>
</comment>
<dbReference type="EMBL" id="CATOUU010000945">
    <property type="protein sequence ID" value="CAI9961824.1"/>
    <property type="molecule type" value="Genomic_DNA"/>
</dbReference>
<evidence type="ECO:0000313" key="3">
    <source>
        <dbReference type="Proteomes" id="UP001642409"/>
    </source>
</evidence>
<evidence type="ECO:0000313" key="1">
    <source>
        <dbReference type="EMBL" id="CAI9961824.1"/>
    </source>
</evidence>
<dbReference type="Proteomes" id="UP001642409">
    <property type="component" value="Unassembled WGS sequence"/>
</dbReference>
<dbReference type="EMBL" id="CAXDID020000476">
    <property type="protein sequence ID" value="CAL6095442.1"/>
    <property type="molecule type" value="Genomic_DNA"/>
</dbReference>
<protein>
    <submittedName>
        <fullName evidence="2">Hypothetical_protein</fullName>
    </submittedName>
</protein>
<evidence type="ECO:0000313" key="2">
    <source>
        <dbReference type="EMBL" id="CAL6095442.1"/>
    </source>
</evidence>
<dbReference type="AlphaFoldDB" id="A0AA86UN70"/>